<dbReference type="Proteomes" id="UP000614058">
    <property type="component" value="Unassembled WGS sequence"/>
</dbReference>
<comment type="catalytic activity">
    <reaction evidence="8 10">
        <text>5-[(5-phospho-1-deoxy-D-ribulos-1-ylimino)methylamino]-1-(5-phospho-beta-D-ribosyl)imidazole-4-carboxamide + L-glutamine = D-erythro-1-(imidazol-4-yl)glycerol 3-phosphate + 5-amino-1-(5-phospho-beta-D-ribosyl)imidazole-4-carboxamide + L-glutamate + H(+)</text>
        <dbReference type="Rhea" id="RHEA:24793"/>
        <dbReference type="ChEBI" id="CHEBI:15378"/>
        <dbReference type="ChEBI" id="CHEBI:29985"/>
        <dbReference type="ChEBI" id="CHEBI:58278"/>
        <dbReference type="ChEBI" id="CHEBI:58359"/>
        <dbReference type="ChEBI" id="CHEBI:58475"/>
        <dbReference type="ChEBI" id="CHEBI:58525"/>
        <dbReference type="EC" id="4.3.2.10"/>
    </reaction>
</comment>
<dbReference type="EC" id="4.3.2.10" evidence="10"/>
<proteinExistence type="inferred from homology"/>
<dbReference type="HAMAP" id="MF_00278">
    <property type="entry name" value="HisH"/>
    <property type="match status" value="1"/>
</dbReference>
<dbReference type="EMBL" id="JAEHNZ010000001">
    <property type="protein sequence ID" value="MBK0395415.1"/>
    <property type="molecule type" value="Genomic_DNA"/>
</dbReference>
<dbReference type="PANTHER" id="PTHR42701:SF2">
    <property type="entry name" value="IMIDAZOLE GLYCEROL PHOSPHATE SYNTHASE SUBUNIT HISH 1"/>
    <property type="match status" value="1"/>
</dbReference>
<keyword evidence="5 10" id="KW-0315">Glutamine amidotransferase</keyword>
<dbReference type="SUPFAM" id="SSF52317">
    <property type="entry name" value="Class I glutamine amidotransferase-like"/>
    <property type="match status" value="1"/>
</dbReference>
<dbReference type="InterPro" id="IPR010139">
    <property type="entry name" value="Imidazole-glycPsynth_HisH"/>
</dbReference>
<comment type="pathway">
    <text evidence="1 10">Amino-acid biosynthesis; L-histidine biosynthesis; L-histidine from 5-phospho-alpha-D-ribose 1-diphosphate: step 5/9.</text>
</comment>
<evidence type="ECO:0000256" key="3">
    <source>
        <dbReference type="ARBA" id="ARBA00022605"/>
    </source>
</evidence>
<dbReference type="PANTHER" id="PTHR42701">
    <property type="entry name" value="IMIDAZOLE GLYCEROL PHOSPHATE SYNTHASE SUBUNIT HISH"/>
    <property type="match status" value="1"/>
</dbReference>
<keyword evidence="4 10" id="KW-0378">Hydrolase</keyword>
<sequence>MKTVIIDYGMGNLHSVQKSVHAAATRAGIATQIQLTSRAQDIYAADRVIFPGQGAMPDCMAALNRSGLAEAIRDALKNKPFFGICVGAQLLFEHSEEGDTQGLGWFSGCVKRFDAQQTDAQGNRLKVPHMGWNNVHQTQAHPLFAHIPQDERFYFVHSYYFAPAQPEITLATSQYPQEFACIIGKDNVFATQFHTEKSHEAGLQLLQNFLHWQP</sequence>
<keyword evidence="7 10" id="KW-0456">Lyase</keyword>
<dbReference type="RefSeq" id="WP_200521448.1">
    <property type="nucleotide sequence ID" value="NZ_JAEHNZ010000001.1"/>
</dbReference>
<evidence type="ECO:0000259" key="11">
    <source>
        <dbReference type="Pfam" id="PF00117"/>
    </source>
</evidence>
<dbReference type="InterPro" id="IPR017926">
    <property type="entry name" value="GATASE"/>
</dbReference>
<feature type="active site" description="Nucleophile" evidence="10">
    <location>
        <position position="85"/>
    </location>
</feature>
<evidence type="ECO:0000256" key="7">
    <source>
        <dbReference type="ARBA" id="ARBA00023239"/>
    </source>
</evidence>
<evidence type="ECO:0000256" key="9">
    <source>
        <dbReference type="ARBA" id="ARBA00049534"/>
    </source>
</evidence>
<protein>
    <recommendedName>
        <fullName evidence="10">Imidazole glycerol phosphate synthase subunit HisH</fullName>
        <ecNumber evidence="10">4.3.2.10</ecNumber>
    </recommendedName>
    <alternativeName>
        <fullName evidence="10">IGP synthase glutaminase subunit</fullName>
        <ecNumber evidence="10">3.5.1.2</ecNumber>
    </alternativeName>
    <alternativeName>
        <fullName evidence="10">IGP synthase subunit HisH</fullName>
    </alternativeName>
    <alternativeName>
        <fullName evidence="10">ImGP synthase subunit HisH</fullName>
        <shortName evidence="10">IGPS subunit HisH</shortName>
    </alternativeName>
</protein>
<evidence type="ECO:0000256" key="8">
    <source>
        <dbReference type="ARBA" id="ARBA00047838"/>
    </source>
</evidence>
<evidence type="ECO:0000256" key="2">
    <source>
        <dbReference type="ARBA" id="ARBA00022490"/>
    </source>
</evidence>
<name>A0ABS1BQ56_9NEIS</name>
<dbReference type="NCBIfam" id="TIGR01855">
    <property type="entry name" value="IMP_synth_hisH"/>
    <property type="match status" value="1"/>
</dbReference>
<evidence type="ECO:0000313" key="13">
    <source>
        <dbReference type="Proteomes" id="UP000614058"/>
    </source>
</evidence>
<dbReference type="Gene3D" id="3.40.50.880">
    <property type="match status" value="1"/>
</dbReference>
<dbReference type="PIRSF" id="PIRSF000495">
    <property type="entry name" value="Amidotransf_hisH"/>
    <property type="match status" value="1"/>
</dbReference>
<feature type="active site" evidence="10">
    <location>
        <position position="196"/>
    </location>
</feature>
<comment type="function">
    <text evidence="10">IGPS catalyzes the conversion of PRFAR and glutamine to IGP, AICAR and glutamate. The HisH subunit catalyzes the hydrolysis of glutamine to glutamate and ammonia as part of the synthesis of IGP and AICAR. The resulting ammonia molecule is channeled to the active site of HisF.</text>
</comment>
<gene>
    <name evidence="10 12" type="primary">hisH</name>
    <name evidence="12" type="ORF">JDW22_02135</name>
</gene>
<dbReference type="Pfam" id="PF00117">
    <property type="entry name" value="GATase"/>
    <property type="match status" value="1"/>
</dbReference>
<keyword evidence="3 10" id="KW-0028">Amino-acid biosynthesis</keyword>
<keyword evidence="13" id="KW-1185">Reference proteome</keyword>
<evidence type="ECO:0000313" key="12">
    <source>
        <dbReference type="EMBL" id="MBK0395415.1"/>
    </source>
</evidence>
<comment type="caution">
    <text evidence="12">The sequence shown here is derived from an EMBL/GenBank/DDBJ whole genome shotgun (WGS) entry which is preliminary data.</text>
</comment>
<keyword evidence="6 10" id="KW-0368">Histidine biosynthesis</keyword>
<reference evidence="12 13" key="1">
    <citation type="journal article" date="2021" name="Pathogens">
        <title>Isolation and Characterization of Kingella bonacorsii sp. nov., A Novel Kingella Species Detected in a Stable Periodontitis Subject.</title>
        <authorList>
            <person name="Antezack A."/>
            <person name="Boxberger M."/>
            <person name="Rolland C."/>
            <person name="Monnet-Corti V."/>
            <person name="La Scola B."/>
        </authorList>
    </citation>
    <scope>NUCLEOTIDE SEQUENCE [LARGE SCALE GENOMIC DNA]</scope>
    <source>
        <strain evidence="12 13">Marseille-Q4569</strain>
    </source>
</reference>
<comment type="subcellular location">
    <subcellularLocation>
        <location evidence="10">Cytoplasm</location>
    </subcellularLocation>
</comment>
<dbReference type="InterPro" id="IPR029062">
    <property type="entry name" value="Class_I_gatase-like"/>
</dbReference>
<evidence type="ECO:0000256" key="5">
    <source>
        <dbReference type="ARBA" id="ARBA00022962"/>
    </source>
</evidence>
<organism evidence="12 13">
    <name type="scientific">Kingella bonacorsii</name>
    <dbReference type="NCBI Taxonomy" id="2796361"/>
    <lineage>
        <taxon>Bacteria</taxon>
        <taxon>Pseudomonadati</taxon>
        <taxon>Pseudomonadota</taxon>
        <taxon>Betaproteobacteria</taxon>
        <taxon>Neisseriales</taxon>
        <taxon>Neisseriaceae</taxon>
        <taxon>Kingella</taxon>
    </lineage>
</organism>
<dbReference type="CDD" id="cd01748">
    <property type="entry name" value="GATase1_IGP_Synthase"/>
    <property type="match status" value="1"/>
</dbReference>
<comment type="catalytic activity">
    <reaction evidence="9 10">
        <text>L-glutamine + H2O = L-glutamate + NH4(+)</text>
        <dbReference type="Rhea" id="RHEA:15889"/>
        <dbReference type="ChEBI" id="CHEBI:15377"/>
        <dbReference type="ChEBI" id="CHEBI:28938"/>
        <dbReference type="ChEBI" id="CHEBI:29985"/>
        <dbReference type="ChEBI" id="CHEBI:58359"/>
        <dbReference type="EC" id="3.5.1.2"/>
    </reaction>
</comment>
<evidence type="ECO:0000256" key="1">
    <source>
        <dbReference type="ARBA" id="ARBA00005091"/>
    </source>
</evidence>
<accession>A0ABS1BQ56</accession>
<comment type="subunit">
    <text evidence="10">Heterodimer of HisH and HisF.</text>
</comment>
<evidence type="ECO:0000256" key="4">
    <source>
        <dbReference type="ARBA" id="ARBA00022801"/>
    </source>
</evidence>
<dbReference type="EC" id="3.5.1.2" evidence="10"/>
<feature type="domain" description="Glutamine amidotransferase" evidence="11">
    <location>
        <begin position="5"/>
        <end position="210"/>
    </location>
</feature>
<evidence type="ECO:0000256" key="6">
    <source>
        <dbReference type="ARBA" id="ARBA00023102"/>
    </source>
</evidence>
<feature type="active site" evidence="10">
    <location>
        <position position="194"/>
    </location>
</feature>
<keyword evidence="2 10" id="KW-0963">Cytoplasm</keyword>
<dbReference type="PROSITE" id="PS51273">
    <property type="entry name" value="GATASE_TYPE_1"/>
    <property type="match status" value="1"/>
</dbReference>
<evidence type="ECO:0000256" key="10">
    <source>
        <dbReference type="HAMAP-Rule" id="MF_00278"/>
    </source>
</evidence>